<name>A0A1R4H8X5_9GAMM</name>
<dbReference type="RefSeq" id="WP_176371066.1">
    <property type="nucleotide sequence ID" value="NZ_FUKI01000105.1"/>
</dbReference>
<proteinExistence type="predicted"/>
<dbReference type="InterPro" id="IPR006665">
    <property type="entry name" value="OmpA-like"/>
</dbReference>
<keyword evidence="2 4" id="KW-0472">Membrane</keyword>
<evidence type="ECO:0000313" key="8">
    <source>
        <dbReference type="Proteomes" id="UP000195667"/>
    </source>
</evidence>
<keyword evidence="7" id="KW-0378">Hydrolase</keyword>
<evidence type="ECO:0000256" key="2">
    <source>
        <dbReference type="ARBA" id="ARBA00023136"/>
    </source>
</evidence>
<comment type="subcellular location">
    <subcellularLocation>
        <location evidence="1">Cell outer membrane</location>
    </subcellularLocation>
</comment>
<dbReference type="InterPro" id="IPR009282">
    <property type="entry name" value="DUF937"/>
</dbReference>
<dbReference type="EMBL" id="FUKI01000105">
    <property type="protein sequence ID" value="SJM92627.1"/>
    <property type="molecule type" value="Genomic_DNA"/>
</dbReference>
<gene>
    <name evidence="7" type="primary">hppA</name>
    <name evidence="7" type="ORF">CRENPOLYSF1_300062</name>
</gene>
<dbReference type="InterPro" id="IPR050330">
    <property type="entry name" value="Bact_OuterMem_StrucFunc"/>
</dbReference>
<dbReference type="GO" id="GO:0004427">
    <property type="term" value="F:inorganic diphosphate phosphatase activity"/>
    <property type="evidence" value="ECO:0007669"/>
    <property type="project" value="UniProtKB-EC"/>
</dbReference>
<dbReference type="Proteomes" id="UP000195667">
    <property type="component" value="Unassembled WGS sequence"/>
</dbReference>
<reference evidence="8" key="1">
    <citation type="submission" date="2017-02" db="EMBL/GenBank/DDBJ databases">
        <authorList>
            <person name="Daims H."/>
        </authorList>
    </citation>
    <scope>NUCLEOTIDE SEQUENCE [LARGE SCALE GENOMIC DNA]</scope>
</reference>
<dbReference type="PROSITE" id="PS51123">
    <property type="entry name" value="OMPA_2"/>
    <property type="match status" value="1"/>
</dbReference>
<evidence type="ECO:0000259" key="6">
    <source>
        <dbReference type="PROSITE" id="PS51123"/>
    </source>
</evidence>
<dbReference type="Gene3D" id="3.30.1330.60">
    <property type="entry name" value="OmpA-like domain"/>
    <property type="match status" value="1"/>
</dbReference>
<keyword evidence="3" id="KW-0998">Cell outer membrane</keyword>
<dbReference type="CDD" id="cd07185">
    <property type="entry name" value="OmpA_C-like"/>
    <property type="match status" value="1"/>
</dbReference>
<evidence type="ECO:0000256" key="3">
    <source>
        <dbReference type="ARBA" id="ARBA00023237"/>
    </source>
</evidence>
<dbReference type="EC" id="3.6.1.1" evidence="7"/>
<feature type="domain" description="OmpA-like" evidence="6">
    <location>
        <begin position="357"/>
        <end position="473"/>
    </location>
</feature>
<evidence type="ECO:0000256" key="4">
    <source>
        <dbReference type="PROSITE-ProRule" id="PRU00473"/>
    </source>
</evidence>
<dbReference type="PANTHER" id="PTHR30329:SF21">
    <property type="entry name" value="LIPOPROTEIN YIAD-RELATED"/>
    <property type="match status" value="1"/>
</dbReference>
<dbReference type="InterPro" id="IPR006664">
    <property type="entry name" value="OMP_bac"/>
</dbReference>
<protein>
    <submittedName>
        <fullName evidence="7">Putative K(+)-stimulated pyrophosphate-energized sodium pump</fullName>
        <ecNumber evidence="7">3.6.1.1</ecNumber>
    </submittedName>
</protein>
<accession>A0A1R4H8X5</accession>
<evidence type="ECO:0000256" key="5">
    <source>
        <dbReference type="SAM" id="MobiDB-lite"/>
    </source>
</evidence>
<dbReference type="SUPFAM" id="SSF103088">
    <property type="entry name" value="OmpA-like"/>
    <property type="match status" value="1"/>
</dbReference>
<keyword evidence="8" id="KW-1185">Reference proteome</keyword>
<dbReference type="Pfam" id="PF00691">
    <property type="entry name" value="OmpA"/>
    <property type="match status" value="1"/>
</dbReference>
<dbReference type="PRINTS" id="PR01021">
    <property type="entry name" value="OMPADOMAIN"/>
</dbReference>
<feature type="region of interest" description="Disordered" evidence="5">
    <location>
        <begin position="446"/>
        <end position="473"/>
    </location>
</feature>
<organism evidence="7 8">
    <name type="scientific">Crenothrix polyspora</name>
    <dbReference type="NCBI Taxonomy" id="360316"/>
    <lineage>
        <taxon>Bacteria</taxon>
        <taxon>Pseudomonadati</taxon>
        <taxon>Pseudomonadota</taxon>
        <taxon>Gammaproteobacteria</taxon>
        <taxon>Methylococcales</taxon>
        <taxon>Crenotrichaceae</taxon>
        <taxon>Crenothrix</taxon>
    </lineage>
</organism>
<evidence type="ECO:0000313" key="7">
    <source>
        <dbReference type="EMBL" id="SJM92627.1"/>
    </source>
</evidence>
<dbReference type="PANTHER" id="PTHR30329">
    <property type="entry name" value="STATOR ELEMENT OF FLAGELLAR MOTOR COMPLEX"/>
    <property type="match status" value="1"/>
</dbReference>
<evidence type="ECO:0000256" key="1">
    <source>
        <dbReference type="ARBA" id="ARBA00004442"/>
    </source>
</evidence>
<sequence length="473" mass="49569">MSTNLLELLNAHLTEDVVSKISNFIGESPKNTGSALGSALPSLLSGLIHKSSDSQGAGILYNLLTQNQDSSLLSNLGAELLGGDVTTKLMNAGSGLLNSIFGNQSKDIANVVANASGISKTASSSLLGLLMPVVFAIIGKALKSQQITSPAGLVSLLGEQGGFLKNLIPGGLAGIFGVSAATAASLHSTTESSTVRTVNENIQHKAHTTPAQEESRVEPYLAPIIRERKIIPPPAPIQEDEDEGIFGKFLPWLILGSIFALGWGIWKNLNKTVATEPPVAISAPSTDTTPAPVAAVEPVATAVTPPVTAVTPPVIATPDNVASGFEQKLSSGFELKAPANSMESKLFAFINDKSTKIDKDKWFTMDGLTFDTSKATLKPESNVQMTNITEILKAFPAVKIKIGGYTDNTGNAKSNKKLSSDRASTITHALIKAGINKARLVGEGYGSDHPVASNDSAEGRQQNRRIDVQVTAK</sequence>
<dbReference type="InterPro" id="IPR036737">
    <property type="entry name" value="OmpA-like_sf"/>
</dbReference>
<dbReference type="GO" id="GO:0009279">
    <property type="term" value="C:cell outer membrane"/>
    <property type="evidence" value="ECO:0007669"/>
    <property type="project" value="UniProtKB-SubCell"/>
</dbReference>
<dbReference type="Pfam" id="PF06078">
    <property type="entry name" value="DUF937"/>
    <property type="match status" value="1"/>
</dbReference>
<dbReference type="AlphaFoldDB" id="A0A1R4H8X5"/>